<organism evidence="6 7">
    <name type="scientific">Filifactor alocis (strain ATCC 35896 / CCUG 47790 / D40 B5)</name>
    <name type="common">Fusobacterium alocis</name>
    <dbReference type="NCBI Taxonomy" id="546269"/>
    <lineage>
        <taxon>Bacteria</taxon>
        <taxon>Bacillati</taxon>
        <taxon>Bacillota</taxon>
        <taxon>Clostridia</taxon>
        <taxon>Peptostreptococcales</taxon>
        <taxon>Filifactoraceae</taxon>
        <taxon>Filifactor</taxon>
    </lineage>
</organism>
<gene>
    <name evidence="6" type="ordered locus">HMPREF0389_00034</name>
</gene>
<name>D6GR30_FILAD</name>
<keyword evidence="7" id="KW-1185">Reference proteome</keyword>
<evidence type="ECO:0000256" key="3">
    <source>
        <dbReference type="PIRSR" id="PIRSR606225-1"/>
    </source>
</evidence>
<dbReference type="STRING" id="546269.HMPREF0389_00034"/>
<comment type="catalytic activity">
    <reaction evidence="1 4">
        <text>a uridine in RNA = a pseudouridine in RNA</text>
        <dbReference type="Rhea" id="RHEA:48348"/>
        <dbReference type="Rhea" id="RHEA-COMP:12068"/>
        <dbReference type="Rhea" id="RHEA-COMP:12069"/>
        <dbReference type="ChEBI" id="CHEBI:65314"/>
        <dbReference type="ChEBI" id="CHEBI:65315"/>
    </reaction>
</comment>
<evidence type="ECO:0000313" key="7">
    <source>
        <dbReference type="Proteomes" id="UP000007468"/>
    </source>
</evidence>
<dbReference type="InterPro" id="IPR006145">
    <property type="entry name" value="PsdUridine_synth_RsuA/RluA"/>
</dbReference>
<protein>
    <recommendedName>
        <fullName evidence="4">Pseudouridine synthase</fullName>
        <ecNumber evidence="4">5.4.99.-</ecNumber>
    </recommendedName>
</protein>
<dbReference type="InterPro" id="IPR020103">
    <property type="entry name" value="PsdUridine_synth_cat_dom_sf"/>
</dbReference>
<dbReference type="PANTHER" id="PTHR21600">
    <property type="entry name" value="MITOCHONDRIAL RNA PSEUDOURIDINE SYNTHASE"/>
    <property type="match status" value="1"/>
</dbReference>
<dbReference type="Proteomes" id="UP000007468">
    <property type="component" value="Chromosome"/>
</dbReference>
<dbReference type="GO" id="GO:0009982">
    <property type="term" value="F:pseudouridine synthase activity"/>
    <property type="evidence" value="ECO:0007669"/>
    <property type="project" value="InterPro"/>
</dbReference>
<dbReference type="InterPro" id="IPR050188">
    <property type="entry name" value="RluA_PseudoU_synthase"/>
</dbReference>
<dbReference type="PANTHER" id="PTHR21600:SF35">
    <property type="entry name" value="PSEUDOURIDINE SYNTHASE"/>
    <property type="match status" value="1"/>
</dbReference>
<dbReference type="OrthoDB" id="9807829at2"/>
<dbReference type="EMBL" id="CP002390">
    <property type="protein sequence ID" value="EFE28121.1"/>
    <property type="molecule type" value="Genomic_DNA"/>
</dbReference>
<dbReference type="NCBIfam" id="TIGR00005">
    <property type="entry name" value="rluA_subfam"/>
    <property type="match status" value="1"/>
</dbReference>
<dbReference type="Pfam" id="PF00849">
    <property type="entry name" value="PseudoU_synth_2"/>
    <property type="match status" value="1"/>
</dbReference>
<evidence type="ECO:0000259" key="5">
    <source>
        <dbReference type="Pfam" id="PF00849"/>
    </source>
</evidence>
<dbReference type="EC" id="5.4.99.-" evidence="4"/>
<keyword evidence="4 6" id="KW-0413">Isomerase</keyword>
<proteinExistence type="inferred from homology"/>
<dbReference type="KEGG" id="faa:HMPREF0389_00034"/>
<dbReference type="Gene3D" id="3.30.2350.10">
    <property type="entry name" value="Pseudouridine synthase"/>
    <property type="match status" value="1"/>
</dbReference>
<evidence type="ECO:0000256" key="4">
    <source>
        <dbReference type="RuleBase" id="RU362028"/>
    </source>
</evidence>
<dbReference type="SUPFAM" id="SSF55120">
    <property type="entry name" value="Pseudouridine synthase"/>
    <property type="match status" value="1"/>
</dbReference>
<evidence type="ECO:0000256" key="1">
    <source>
        <dbReference type="ARBA" id="ARBA00000073"/>
    </source>
</evidence>
<dbReference type="AlphaFoldDB" id="D6GR30"/>
<dbReference type="InterPro" id="IPR006225">
    <property type="entry name" value="PsdUridine_synth_RluC/D"/>
</dbReference>
<evidence type="ECO:0000256" key="2">
    <source>
        <dbReference type="ARBA" id="ARBA00010876"/>
    </source>
</evidence>
<reference evidence="7" key="1">
    <citation type="submission" date="2010-12" db="EMBL/GenBank/DDBJ databases">
        <title>The genome sequence of Filifactor alocis strain ATCC 35896.</title>
        <authorList>
            <consortium name="The Broad Institute Genome Sequencing Platform"/>
            <person name="Ward D."/>
            <person name="Earl A."/>
            <person name="Feldgarden M."/>
            <person name="Young S.K."/>
            <person name="Gargeya S."/>
            <person name="Zeng Q."/>
            <person name="Alvarado L."/>
            <person name="Berlin A."/>
            <person name="Bochicchio J."/>
            <person name="Chapman S.B."/>
            <person name="Chen Z."/>
            <person name="Freedman E."/>
            <person name="Gellesch M."/>
            <person name="Goldberg J."/>
            <person name="Griggs A."/>
            <person name="Gujja S."/>
            <person name="Heilman E."/>
            <person name="Heiman D."/>
            <person name="Howarth C."/>
            <person name="Mehta T."/>
            <person name="Neiman D."/>
            <person name="Pearson M."/>
            <person name="Roberts A."/>
            <person name="Saif S."/>
            <person name="Shea T."/>
            <person name="Shenoy N."/>
            <person name="Sisk P."/>
            <person name="Stolte C."/>
            <person name="Sykes S."/>
            <person name="White J."/>
            <person name="Yandava C."/>
            <person name="Izard J."/>
            <person name="Blanton J.M."/>
            <person name="Baranova O.V."/>
            <person name="Tanner A.C."/>
            <person name="Dewhirst F.E."/>
            <person name="Haas B."/>
            <person name="Nusbaum C."/>
            <person name="Birren B."/>
        </authorList>
    </citation>
    <scope>NUCLEOTIDE SEQUENCE [LARGE SCALE GENOMIC DNA]</scope>
    <source>
        <strain evidence="7">ATCC 35896 / D40 B5</strain>
    </source>
</reference>
<sequence>MWIPGKQKYNYLVWSVEKEEVLKKVLIEEMGISLRMISELKSRRAVNVNGTLRFNHEPVHVGEIITVDLGENRSEYGLEEGVVDVIYEDEDIVAVNKSPFIVVHPTGTHLTGTLLNYMESWFRQNGILEKVRFISRLDRDTSGILLIAKNRYAHHRMSQAHQDMMMQKTYVALIEGKMKRQEGEINAPIGRRENDGIKREVMEDGQTAITKYKVLKEGEKFSLVELTPVTGRTHQLRCHMAYIGYPLIGDSLYGGNMEYMNRQALHSVTLEFFSPRKEEKIYLKAELPQDMQELVNRL</sequence>
<comment type="similarity">
    <text evidence="2 4">Belongs to the pseudouridine synthase RluA family.</text>
</comment>
<evidence type="ECO:0000313" key="6">
    <source>
        <dbReference type="EMBL" id="EFE28121.1"/>
    </source>
</evidence>
<dbReference type="RefSeq" id="WP_014262257.1">
    <property type="nucleotide sequence ID" value="NC_016630.1"/>
</dbReference>
<feature type="domain" description="Pseudouridine synthase RsuA/RluA-like" evidence="5">
    <location>
        <begin position="92"/>
        <end position="241"/>
    </location>
</feature>
<dbReference type="GO" id="GO:0000455">
    <property type="term" value="P:enzyme-directed rRNA pseudouridine synthesis"/>
    <property type="evidence" value="ECO:0007669"/>
    <property type="project" value="TreeGrafter"/>
</dbReference>
<comment type="function">
    <text evidence="4">Responsible for synthesis of pseudouridine from uracil.</text>
</comment>
<dbReference type="eggNOG" id="COG0564">
    <property type="taxonomic scope" value="Bacteria"/>
</dbReference>
<accession>D6GR30</accession>
<feature type="active site" evidence="3">
    <location>
        <position position="138"/>
    </location>
</feature>
<dbReference type="CDD" id="cd02869">
    <property type="entry name" value="PseudoU_synth_RluA_like"/>
    <property type="match status" value="1"/>
</dbReference>
<dbReference type="GO" id="GO:0003723">
    <property type="term" value="F:RNA binding"/>
    <property type="evidence" value="ECO:0007669"/>
    <property type="project" value="InterPro"/>
</dbReference>
<dbReference type="GO" id="GO:0140098">
    <property type="term" value="F:catalytic activity, acting on RNA"/>
    <property type="evidence" value="ECO:0007669"/>
    <property type="project" value="UniProtKB-ARBA"/>
</dbReference>